<keyword evidence="4 6" id="KW-0486">Methionine biosynthesis</keyword>
<evidence type="ECO:0000256" key="5">
    <source>
        <dbReference type="ARBA" id="ARBA00023239"/>
    </source>
</evidence>
<dbReference type="eggNOG" id="COG0235">
    <property type="taxonomic scope" value="Bacteria"/>
</dbReference>
<dbReference type="Proteomes" id="UP000007838">
    <property type="component" value="Chromosome"/>
</dbReference>
<evidence type="ECO:0000313" key="8">
    <source>
        <dbReference type="EMBL" id="AEW72628.1"/>
    </source>
</evidence>
<comment type="cofactor">
    <cofactor evidence="6">
        <name>Zn(2+)</name>
        <dbReference type="ChEBI" id="CHEBI:29105"/>
    </cofactor>
    <text evidence="6">Binds 1 zinc ion per subunit.</text>
</comment>
<dbReference type="GO" id="GO:0005737">
    <property type="term" value="C:cytoplasm"/>
    <property type="evidence" value="ECO:0007669"/>
    <property type="project" value="UniProtKB-UniRule"/>
</dbReference>
<dbReference type="NCBIfam" id="NF006672">
    <property type="entry name" value="PRK09220.1"/>
    <property type="match status" value="1"/>
</dbReference>
<reference evidence="8 9" key="1">
    <citation type="journal article" date="2011" name="Stand. Genomic Sci.">
        <title>Complete genome of the onion pathogen Enterobacter cloacae EcWSU1.</title>
        <authorList>
            <person name="Humann J.L."/>
            <person name="Wildung M."/>
            <person name="Cheng C.H."/>
            <person name="Lee T."/>
            <person name="Stewart J.E."/>
            <person name="Drew J.C."/>
            <person name="Triplett E.W."/>
            <person name="Main D."/>
            <person name="Schroeder B.K."/>
        </authorList>
    </citation>
    <scope>NUCLEOTIDE SEQUENCE [LARGE SCALE GENOMIC DNA]</scope>
    <source>
        <strain evidence="8 9">EcWSU1</strain>
    </source>
</reference>
<keyword evidence="1 6" id="KW-0028">Amino-acid biosynthesis</keyword>
<dbReference type="PANTHER" id="PTHR10640">
    <property type="entry name" value="METHYLTHIORIBULOSE-1-PHOSPHATE DEHYDRATASE"/>
    <property type="match status" value="1"/>
</dbReference>
<dbReference type="SMART" id="SM01007">
    <property type="entry name" value="Aldolase_II"/>
    <property type="match status" value="1"/>
</dbReference>
<sequence>MAIKTLRRLNNMNIPDREGKRKMTDNLQLTHLVDACRWIGAKGWAPATGGNMSVRQDAHLCWLSESGKDKGSLTTDDFLQVEIATNRAPSGRTPSAETGLHTLIYRLFPEANAVLHVHTVNATVLSRLVKEPELKITGFEMQKSLSGQSTHLDTVAIPVFDNDQDIDALAVRIAEYAQAHPFNYGFLLRGHGLTCWGRDVAEARRHLEGLEFLFECEMRLRHWERV</sequence>
<evidence type="ECO:0000313" key="9">
    <source>
        <dbReference type="Proteomes" id="UP000007838"/>
    </source>
</evidence>
<dbReference type="UniPathway" id="UPA00904">
    <property type="reaction ID" value="UER00875"/>
</dbReference>
<comment type="function">
    <text evidence="6">Catalyzes the dehydration of methylthioribulose-1-phosphate (MTRu-1-P) into 2,3-diketo-5-methylthiopentyl-1-phosphate (DK-MTP-1-P).</text>
</comment>
<keyword evidence="3 6" id="KW-0862">Zinc</keyword>
<evidence type="ECO:0000256" key="6">
    <source>
        <dbReference type="HAMAP-Rule" id="MF_01677"/>
    </source>
</evidence>
<evidence type="ECO:0000256" key="1">
    <source>
        <dbReference type="ARBA" id="ARBA00022605"/>
    </source>
</evidence>
<evidence type="ECO:0000256" key="4">
    <source>
        <dbReference type="ARBA" id="ARBA00023167"/>
    </source>
</evidence>
<evidence type="ECO:0000256" key="3">
    <source>
        <dbReference type="ARBA" id="ARBA00022833"/>
    </source>
</evidence>
<feature type="domain" description="Class II aldolase/adducin N-terminal" evidence="7">
    <location>
        <begin position="30"/>
        <end position="218"/>
    </location>
</feature>
<dbReference type="EMBL" id="CP002886">
    <property type="protein sequence ID" value="AEW72628.1"/>
    <property type="molecule type" value="Genomic_DNA"/>
</dbReference>
<dbReference type="GO" id="GO:0005996">
    <property type="term" value="P:monosaccharide metabolic process"/>
    <property type="evidence" value="ECO:0007669"/>
    <property type="project" value="UniProtKB-ARBA"/>
</dbReference>
<dbReference type="PANTHER" id="PTHR10640:SF7">
    <property type="entry name" value="METHYLTHIORIBULOSE-1-PHOSPHATE DEHYDRATASE"/>
    <property type="match status" value="1"/>
</dbReference>
<protein>
    <recommendedName>
        <fullName evidence="6">Methylthioribulose-1-phosphate dehydratase</fullName>
        <shortName evidence="6">MTRu-1-P dehydratase</shortName>
        <ecNumber evidence="6">4.2.1.109</ecNumber>
    </recommendedName>
</protein>
<evidence type="ECO:0000256" key="2">
    <source>
        <dbReference type="ARBA" id="ARBA00022723"/>
    </source>
</evidence>
<keyword evidence="2 6" id="KW-0479">Metal-binding</keyword>
<feature type="binding site" evidence="6">
    <location>
        <position position="118"/>
    </location>
    <ligand>
        <name>Zn(2+)</name>
        <dbReference type="ChEBI" id="CHEBI:29105"/>
    </ligand>
</feature>
<accession>G8LE52</accession>
<proteinExistence type="inferred from homology"/>
<dbReference type="NCBIfam" id="TIGR03328">
    <property type="entry name" value="salvage_mtnB"/>
    <property type="match status" value="1"/>
</dbReference>
<comment type="pathway">
    <text evidence="6">Amino-acid biosynthesis; L-methionine biosynthesis via salvage pathway; L-methionine from S-methyl-5-thio-alpha-D-ribose 1-phosphate: step 2/6.</text>
</comment>
<dbReference type="GO" id="GO:0008270">
    <property type="term" value="F:zinc ion binding"/>
    <property type="evidence" value="ECO:0007669"/>
    <property type="project" value="UniProtKB-UniRule"/>
</dbReference>
<dbReference type="KEGG" id="eec:EcWSU1_01189"/>
<dbReference type="InterPro" id="IPR036409">
    <property type="entry name" value="Aldolase_II/adducin_N_sf"/>
</dbReference>
<comment type="catalytic activity">
    <reaction evidence="6">
        <text>5-(methylsulfanyl)-D-ribulose 1-phosphate = 5-methylsulfanyl-2,3-dioxopentyl phosphate + H2O</text>
        <dbReference type="Rhea" id="RHEA:15549"/>
        <dbReference type="ChEBI" id="CHEBI:15377"/>
        <dbReference type="ChEBI" id="CHEBI:58548"/>
        <dbReference type="ChEBI" id="CHEBI:58828"/>
        <dbReference type="EC" id="4.2.1.109"/>
    </reaction>
</comment>
<gene>
    <name evidence="6 8" type="primary">mtnB</name>
    <name evidence="8" type="ORF">EcWSU1_01189</name>
</gene>
<keyword evidence="5 6" id="KW-0456">Lyase</keyword>
<comment type="similarity">
    <text evidence="6">Belongs to the aldolase class II family. MtnB subfamily.</text>
</comment>
<dbReference type="EC" id="4.2.1.109" evidence="6"/>
<dbReference type="HAMAP" id="MF_01677">
    <property type="entry name" value="Salvage_MtnB"/>
    <property type="match status" value="1"/>
</dbReference>
<dbReference type="AlphaFoldDB" id="G8LE52"/>
<dbReference type="SUPFAM" id="SSF53639">
    <property type="entry name" value="AraD/HMP-PK domain-like"/>
    <property type="match status" value="1"/>
</dbReference>
<dbReference type="GO" id="GO:0019509">
    <property type="term" value="P:L-methionine salvage from methylthioadenosine"/>
    <property type="evidence" value="ECO:0007669"/>
    <property type="project" value="UniProtKB-UniRule"/>
</dbReference>
<dbReference type="InterPro" id="IPR017714">
    <property type="entry name" value="MethylthioRu-1-P_deHdtase_MtnB"/>
</dbReference>
<name>G8LE52_9ENTR</name>
<dbReference type="Pfam" id="PF00596">
    <property type="entry name" value="Aldolase_II"/>
    <property type="match status" value="1"/>
</dbReference>
<dbReference type="GO" id="GO:0046570">
    <property type="term" value="F:methylthioribulose 1-phosphate dehydratase activity"/>
    <property type="evidence" value="ECO:0007669"/>
    <property type="project" value="UniProtKB-UniRule"/>
</dbReference>
<evidence type="ECO:0000259" key="7">
    <source>
        <dbReference type="SMART" id="SM01007"/>
    </source>
</evidence>
<dbReference type="Gene3D" id="3.40.225.10">
    <property type="entry name" value="Class II aldolase/adducin N-terminal domain"/>
    <property type="match status" value="1"/>
</dbReference>
<organism evidence="8 9">
    <name type="scientific">Enterobacter ludwigii</name>
    <dbReference type="NCBI Taxonomy" id="299767"/>
    <lineage>
        <taxon>Bacteria</taxon>
        <taxon>Pseudomonadati</taxon>
        <taxon>Pseudomonadota</taxon>
        <taxon>Gammaproteobacteria</taxon>
        <taxon>Enterobacterales</taxon>
        <taxon>Enterobacteriaceae</taxon>
        <taxon>Enterobacter</taxon>
        <taxon>Enterobacter cloacae complex</taxon>
    </lineage>
</organism>
<dbReference type="HOGENOM" id="CLU_006033_4_1_6"/>
<dbReference type="InterPro" id="IPR001303">
    <property type="entry name" value="Aldolase_II/adducin_N"/>
</dbReference>
<feature type="binding site" evidence="6">
    <location>
        <position position="116"/>
    </location>
    <ligand>
        <name>Zn(2+)</name>
        <dbReference type="ChEBI" id="CHEBI:29105"/>
    </ligand>
</feature>